<evidence type="ECO:0000313" key="1">
    <source>
        <dbReference type="EMBL" id="GGH71932.1"/>
    </source>
</evidence>
<evidence type="ECO:0000313" key="2">
    <source>
        <dbReference type="Proteomes" id="UP000602050"/>
    </source>
</evidence>
<organism evidence="1 2">
    <name type="scientific">Compostibacillus humi</name>
    <dbReference type="NCBI Taxonomy" id="1245525"/>
    <lineage>
        <taxon>Bacteria</taxon>
        <taxon>Bacillati</taxon>
        <taxon>Bacillota</taxon>
        <taxon>Bacilli</taxon>
        <taxon>Bacillales</taxon>
        <taxon>Bacillaceae</taxon>
        <taxon>Compostibacillus</taxon>
    </lineage>
</organism>
<comment type="caution">
    <text evidence="1">The sequence shown here is derived from an EMBL/GenBank/DDBJ whole genome shotgun (WGS) entry which is preliminary data.</text>
</comment>
<sequence>MGIVIVEVCDYNILSAAELEEVFQRNDVAVMSYDCMNFCGMCAMGPYAMVNGRRIFGKTAEECIRKIKAAVEEELEKLNDFYS</sequence>
<dbReference type="EMBL" id="BMEV01000011">
    <property type="protein sequence ID" value="GGH71932.1"/>
    <property type="molecule type" value="Genomic_DNA"/>
</dbReference>
<dbReference type="RefSeq" id="WP_188391123.1">
    <property type="nucleotide sequence ID" value="NZ_BMEV01000011.1"/>
</dbReference>
<dbReference type="Proteomes" id="UP000602050">
    <property type="component" value="Unassembled WGS sequence"/>
</dbReference>
<keyword evidence="2" id="KW-1185">Reference proteome</keyword>
<gene>
    <name evidence="1" type="ORF">GCM10010978_08360</name>
</gene>
<reference evidence="1" key="2">
    <citation type="submission" date="2020-09" db="EMBL/GenBank/DDBJ databases">
        <authorList>
            <person name="Sun Q."/>
            <person name="Zhou Y."/>
        </authorList>
    </citation>
    <scope>NUCLEOTIDE SEQUENCE</scope>
    <source>
        <strain evidence="1">CGMCC 1.12360</strain>
    </source>
</reference>
<dbReference type="InterPro" id="IPR009910">
    <property type="entry name" value="DUF1450"/>
</dbReference>
<protein>
    <recommendedName>
        <fullName evidence="3">DUF1450 domain-containing protein</fullName>
    </recommendedName>
</protein>
<proteinExistence type="predicted"/>
<reference evidence="1" key="1">
    <citation type="journal article" date="2014" name="Int. J. Syst. Evol. Microbiol.">
        <title>Complete genome sequence of Corynebacterium casei LMG S-19264T (=DSM 44701T), isolated from a smear-ripened cheese.</title>
        <authorList>
            <consortium name="US DOE Joint Genome Institute (JGI-PGF)"/>
            <person name="Walter F."/>
            <person name="Albersmeier A."/>
            <person name="Kalinowski J."/>
            <person name="Ruckert C."/>
        </authorList>
    </citation>
    <scope>NUCLEOTIDE SEQUENCE</scope>
    <source>
        <strain evidence="1">CGMCC 1.12360</strain>
    </source>
</reference>
<dbReference type="Pfam" id="PF07293">
    <property type="entry name" value="DUF1450"/>
    <property type="match status" value="1"/>
</dbReference>
<accession>A0A8J3EKC1</accession>
<dbReference type="AlphaFoldDB" id="A0A8J3EKC1"/>
<name>A0A8J3EKC1_9BACI</name>
<evidence type="ECO:0008006" key="3">
    <source>
        <dbReference type="Google" id="ProtNLM"/>
    </source>
</evidence>